<dbReference type="RefSeq" id="WP_343891456.1">
    <property type="nucleotide sequence ID" value="NZ_BAAAEH010000043.1"/>
</dbReference>
<keyword evidence="2 4" id="KW-0238">DNA-binding</keyword>
<dbReference type="InterPro" id="IPR001647">
    <property type="entry name" value="HTH_TetR"/>
</dbReference>
<reference evidence="6 7" key="1">
    <citation type="submission" date="2024-05" db="EMBL/GenBank/DDBJ databases">
        <authorList>
            <person name="Liu Q."/>
            <person name="Xin Y.-H."/>
        </authorList>
    </citation>
    <scope>NUCLEOTIDE SEQUENCE [LARGE SCALE GENOMIC DNA]</scope>
    <source>
        <strain evidence="6 7">CGMCC 1.10181</strain>
    </source>
</reference>
<keyword evidence="1" id="KW-0805">Transcription regulation</keyword>
<evidence type="ECO:0000313" key="7">
    <source>
        <dbReference type="Proteomes" id="UP001419910"/>
    </source>
</evidence>
<dbReference type="PANTHER" id="PTHR30055:SF234">
    <property type="entry name" value="HTH-TYPE TRANSCRIPTIONAL REGULATOR BETI"/>
    <property type="match status" value="1"/>
</dbReference>
<accession>A0ABU9YCX8</accession>
<keyword evidence="3" id="KW-0804">Transcription</keyword>
<comment type="caution">
    <text evidence="6">The sequence shown here is derived from an EMBL/GenBank/DDBJ whole genome shotgun (WGS) entry which is preliminary data.</text>
</comment>
<gene>
    <name evidence="6" type="ORF">ABC974_28895</name>
</gene>
<evidence type="ECO:0000313" key="6">
    <source>
        <dbReference type="EMBL" id="MEN2793664.1"/>
    </source>
</evidence>
<dbReference type="InterPro" id="IPR009057">
    <property type="entry name" value="Homeodomain-like_sf"/>
</dbReference>
<evidence type="ECO:0000256" key="4">
    <source>
        <dbReference type="PROSITE-ProRule" id="PRU00335"/>
    </source>
</evidence>
<proteinExistence type="predicted"/>
<protein>
    <submittedName>
        <fullName evidence="6">TetR/AcrR family transcriptional regulator</fullName>
    </submittedName>
</protein>
<keyword evidence="7" id="KW-1185">Reference proteome</keyword>
<evidence type="ECO:0000259" key="5">
    <source>
        <dbReference type="PROSITE" id="PS50977"/>
    </source>
</evidence>
<evidence type="ECO:0000256" key="3">
    <source>
        <dbReference type="ARBA" id="ARBA00023163"/>
    </source>
</evidence>
<dbReference type="EMBL" id="JBDIME010000064">
    <property type="protein sequence ID" value="MEN2793664.1"/>
    <property type="molecule type" value="Genomic_DNA"/>
</dbReference>
<name>A0ABU9YCX8_9SPHN</name>
<evidence type="ECO:0000256" key="1">
    <source>
        <dbReference type="ARBA" id="ARBA00023015"/>
    </source>
</evidence>
<feature type="domain" description="HTH tetR-type" evidence="5">
    <location>
        <begin position="13"/>
        <end position="73"/>
    </location>
</feature>
<feature type="DNA-binding region" description="H-T-H motif" evidence="4">
    <location>
        <begin position="36"/>
        <end position="55"/>
    </location>
</feature>
<dbReference type="SUPFAM" id="SSF46689">
    <property type="entry name" value="Homeodomain-like"/>
    <property type="match status" value="1"/>
</dbReference>
<evidence type="ECO:0000256" key="2">
    <source>
        <dbReference type="ARBA" id="ARBA00023125"/>
    </source>
</evidence>
<sequence>MSKGKGIRAAQAKATRSLLVEAAHRLFAENGFHATATNEIVKAAGVTRGALQHYFPRKEDLFRAVFEQAGRGLVQTAAERVKNEGWEGFIADLKDFIGNVASLESQRIAFIDGPAVLGWSEWRRLQLSYGEQMVTEAIADGVAKGLISPQSSRALAHLILSMIEEASLMVLNADKLLVTTNEVEFAMLSLLTSLNRHRVV</sequence>
<organism evidence="6 7">
    <name type="scientific">Sphingomonas oligophenolica</name>
    <dbReference type="NCBI Taxonomy" id="301154"/>
    <lineage>
        <taxon>Bacteria</taxon>
        <taxon>Pseudomonadati</taxon>
        <taxon>Pseudomonadota</taxon>
        <taxon>Alphaproteobacteria</taxon>
        <taxon>Sphingomonadales</taxon>
        <taxon>Sphingomonadaceae</taxon>
        <taxon>Sphingomonas</taxon>
    </lineage>
</organism>
<dbReference type="Proteomes" id="UP001419910">
    <property type="component" value="Unassembled WGS sequence"/>
</dbReference>
<dbReference type="Gene3D" id="1.10.357.10">
    <property type="entry name" value="Tetracycline Repressor, domain 2"/>
    <property type="match status" value="1"/>
</dbReference>
<dbReference type="InterPro" id="IPR049484">
    <property type="entry name" value="Rv0078-like_C"/>
</dbReference>
<dbReference type="PANTHER" id="PTHR30055">
    <property type="entry name" value="HTH-TYPE TRANSCRIPTIONAL REGULATOR RUTR"/>
    <property type="match status" value="1"/>
</dbReference>
<dbReference type="Pfam" id="PF21351">
    <property type="entry name" value="TetR_C_41"/>
    <property type="match status" value="1"/>
</dbReference>
<dbReference type="PROSITE" id="PS50977">
    <property type="entry name" value="HTH_TETR_2"/>
    <property type="match status" value="1"/>
</dbReference>
<dbReference type="PRINTS" id="PR00455">
    <property type="entry name" value="HTHTETR"/>
</dbReference>
<dbReference type="InterPro" id="IPR050109">
    <property type="entry name" value="HTH-type_TetR-like_transc_reg"/>
</dbReference>
<dbReference type="Pfam" id="PF00440">
    <property type="entry name" value="TetR_N"/>
    <property type="match status" value="1"/>
</dbReference>